<organism evidence="3 4">
    <name type="scientific">Tolypothrix bouteillei VB521301</name>
    <dbReference type="NCBI Taxonomy" id="1479485"/>
    <lineage>
        <taxon>Bacteria</taxon>
        <taxon>Bacillati</taxon>
        <taxon>Cyanobacteriota</taxon>
        <taxon>Cyanophyceae</taxon>
        <taxon>Nostocales</taxon>
        <taxon>Tolypothrichaceae</taxon>
        <taxon>Tolypothrix</taxon>
    </lineage>
</organism>
<dbReference type="Proteomes" id="UP000029738">
    <property type="component" value="Unassembled WGS sequence"/>
</dbReference>
<evidence type="ECO:0000259" key="1">
    <source>
        <dbReference type="Pfam" id="PF12770"/>
    </source>
</evidence>
<protein>
    <submittedName>
        <fullName evidence="3">SAVED domain-containing protein</fullName>
    </submittedName>
</protein>
<reference evidence="3" key="2">
    <citation type="submission" date="2019-11" db="EMBL/GenBank/DDBJ databases">
        <title>Improved Assembly of Tolypothrix boutellei genome.</title>
        <authorList>
            <person name="Sarangi A.N."/>
            <person name="Mukherjee M."/>
            <person name="Ghosh S."/>
            <person name="Singh D."/>
            <person name="Das A."/>
            <person name="Kant S."/>
            <person name="Prusty A."/>
            <person name="Tripathy S."/>
        </authorList>
    </citation>
    <scope>NUCLEOTIDE SEQUENCE</scope>
    <source>
        <strain evidence="3">VB521301</strain>
    </source>
</reference>
<reference evidence="3" key="1">
    <citation type="journal article" date="2015" name="Genome Announc.">
        <title>Draft Genome Sequence of Tolypothrix boutellei Strain VB521301.</title>
        <authorList>
            <person name="Chandrababunaidu M.M."/>
            <person name="Singh D."/>
            <person name="Sen D."/>
            <person name="Bhan S."/>
            <person name="Das S."/>
            <person name="Gupta A."/>
            <person name="Adhikary S.P."/>
            <person name="Tripathy S."/>
        </authorList>
    </citation>
    <scope>NUCLEOTIDE SEQUENCE</scope>
    <source>
        <strain evidence="3">VB521301</strain>
    </source>
</reference>
<dbReference type="InterPro" id="IPR024983">
    <property type="entry name" value="CHAT_dom"/>
</dbReference>
<dbReference type="Pfam" id="PF12770">
    <property type="entry name" value="CHAT"/>
    <property type="match status" value="1"/>
</dbReference>
<dbReference type="Pfam" id="PF18145">
    <property type="entry name" value="SAVED"/>
    <property type="match status" value="1"/>
</dbReference>
<keyword evidence="4" id="KW-1185">Reference proteome</keyword>
<comment type="caution">
    <text evidence="3">The sequence shown here is derived from an EMBL/GenBank/DDBJ whole genome shotgun (WGS) entry which is preliminary data.</text>
</comment>
<dbReference type="NCBIfam" id="NF033611">
    <property type="entry name" value="SAVED"/>
    <property type="match status" value="1"/>
</dbReference>
<dbReference type="AlphaFoldDB" id="A0A8S9T9D2"/>
<gene>
    <name evidence="3" type="ORF">DA73_0400029135</name>
</gene>
<dbReference type="OrthoDB" id="530906at2"/>
<evidence type="ECO:0000259" key="2">
    <source>
        <dbReference type="Pfam" id="PF18145"/>
    </source>
</evidence>
<accession>A0A8S9T9D2</accession>
<evidence type="ECO:0000313" key="4">
    <source>
        <dbReference type="Proteomes" id="UP000029738"/>
    </source>
</evidence>
<evidence type="ECO:0000313" key="3">
    <source>
        <dbReference type="EMBL" id="KAF3889090.1"/>
    </source>
</evidence>
<dbReference type="InterPro" id="IPR040836">
    <property type="entry name" value="SAVED"/>
</dbReference>
<feature type="domain" description="SMODS-associated and fused to various effectors" evidence="2">
    <location>
        <begin position="244"/>
        <end position="433"/>
    </location>
</feature>
<sequence>MTNSPKRILILSANPTNITRLRLDEEVREIETAIERAQQRDQFELRACGAITHRELRRAILRENPQIVHFCGHGMGEEGLVLKDDNTGEVKFVSTYALAELFKLFADKVECVLLNACYSEVQAKAIAQHIDYVIGMKQSINDLTAIEFAAGFYDALGAGRGYEFAYNLGRNSISLAGIDQADIPILKKQTRVRLWIHGWVKQMYDNLPTVELDWTEYFSLESASGPRRIANQETWKNILLPNLEQVREQVSQGHTELTVDIRGKLPLSAAVVIGHVFQDTRGYTLQVEQRTIGQNELWRSDISASTAKFKIVKEDGEAGEDILVALGITGNASRDIEQLRQDSPIPLSAVVYAEPEAGIGERAISSNADATALTIHAKEIIRETRQKYRASSTHLVLFAPMSFCFFLGQRLRCIGDVICYERVAEKYQPSVKLCTG</sequence>
<dbReference type="RefSeq" id="WP_063779571.1">
    <property type="nucleotide sequence ID" value="NZ_JHEG04000001.1"/>
</dbReference>
<feature type="domain" description="CHAT" evidence="1">
    <location>
        <begin position="10"/>
        <end position="161"/>
    </location>
</feature>
<dbReference type="EMBL" id="JHEG04000001">
    <property type="protein sequence ID" value="KAF3889090.1"/>
    <property type="molecule type" value="Genomic_DNA"/>
</dbReference>
<name>A0A8S9T9D2_9CYAN</name>
<proteinExistence type="predicted"/>